<organism evidence="2">
    <name type="scientific">marine sediment metagenome</name>
    <dbReference type="NCBI Taxonomy" id="412755"/>
    <lineage>
        <taxon>unclassified sequences</taxon>
        <taxon>metagenomes</taxon>
        <taxon>ecological metagenomes</taxon>
    </lineage>
</organism>
<keyword evidence="1" id="KW-0472">Membrane</keyword>
<dbReference type="EMBL" id="LAZR01055254">
    <property type="protein sequence ID" value="KKK76791.1"/>
    <property type="molecule type" value="Genomic_DNA"/>
</dbReference>
<keyword evidence="1" id="KW-0812">Transmembrane</keyword>
<evidence type="ECO:0000256" key="1">
    <source>
        <dbReference type="SAM" id="Phobius"/>
    </source>
</evidence>
<evidence type="ECO:0000313" key="2">
    <source>
        <dbReference type="EMBL" id="KKK76791.1"/>
    </source>
</evidence>
<comment type="caution">
    <text evidence="2">The sequence shown here is derived from an EMBL/GenBank/DDBJ whole genome shotgun (WGS) entry which is preliminary data.</text>
</comment>
<gene>
    <name evidence="2" type="ORF">LCGC14_2860100</name>
</gene>
<accession>A0A0F9AWX8</accession>
<sequence length="94" mass="11296">MKCRNYIIKRLLFYILILFGVMSIIGILTLYLPFVCHLCSPTTFWNRYIQFVNMKISFLSYLIPIVILFVFILGLFSLIDFKECSNKEHLIWKY</sequence>
<dbReference type="AlphaFoldDB" id="A0A0F9AWX8"/>
<feature type="transmembrane region" description="Helical" evidence="1">
    <location>
        <begin position="12"/>
        <end position="34"/>
    </location>
</feature>
<protein>
    <submittedName>
        <fullName evidence="2">Uncharacterized protein</fullName>
    </submittedName>
</protein>
<name>A0A0F9AWX8_9ZZZZ</name>
<reference evidence="2" key="1">
    <citation type="journal article" date="2015" name="Nature">
        <title>Complex archaea that bridge the gap between prokaryotes and eukaryotes.</title>
        <authorList>
            <person name="Spang A."/>
            <person name="Saw J.H."/>
            <person name="Jorgensen S.L."/>
            <person name="Zaremba-Niedzwiedzka K."/>
            <person name="Martijn J."/>
            <person name="Lind A.E."/>
            <person name="van Eijk R."/>
            <person name="Schleper C."/>
            <person name="Guy L."/>
            <person name="Ettema T.J."/>
        </authorList>
    </citation>
    <scope>NUCLEOTIDE SEQUENCE</scope>
</reference>
<feature type="transmembrane region" description="Helical" evidence="1">
    <location>
        <begin position="54"/>
        <end position="79"/>
    </location>
</feature>
<keyword evidence="1" id="KW-1133">Transmembrane helix</keyword>
<proteinExistence type="predicted"/>